<feature type="binding site" evidence="7">
    <location>
        <position position="22"/>
    </location>
    <ligand>
        <name>Mg(2+)</name>
        <dbReference type="ChEBI" id="CHEBI:18420"/>
    </ligand>
</feature>
<evidence type="ECO:0000256" key="3">
    <source>
        <dbReference type="ARBA" id="ARBA00022741"/>
    </source>
</evidence>
<dbReference type="Pfam" id="PF00709">
    <property type="entry name" value="Adenylsucc_synt"/>
    <property type="match status" value="1"/>
</dbReference>
<evidence type="ECO:0000256" key="7">
    <source>
        <dbReference type="HAMAP-Rule" id="MF_00011"/>
    </source>
</evidence>
<feature type="binding site" evidence="7">
    <location>
        <position position="324"/>
    </location>
    <ligand>
        <name>GTP</name>
        <dbReference type="ChEBI" id="CHEBI:37565"/>
    </ligand>
</feature>
<keyword evidence="2 7" id="KW-0479">Metal-binding</keyword>
<comment type="subunit">
    <text evidence="7">Homodimer.</text>
</comment>
<dbReference type="CDD" id="cd03108">
    <property type="entry name" value="AdSS"/>
    <property type="match status" value="1"/>
</dbReference>
<feature type="binding site" description="in other chain" evidence="7">
    <location>
        <position position="322"/>
    </location>
    <ligand>
        <name>IMP</name>
        <dbReference type="ChEBI" id="CHEBI:58053"/>
        <note>ligand shared between dimeric partners</note>
    </ligand>
</feature>
<evidence type="ECO:0000256" key="4">
    <source>
        <dbReference type="ARBA" id="ARBA00022755"/>
    </source>
</evidence>
<dbReference type="InterPro" id="IPR042109">
    <property type="entry name" value="Adenylosuccinate_synth_dom1"/>
</dbReference>
<dbReference type="InterPro" id="IPR042110">
    <property type="entry name" value="Adenylosuccinate_synth_dom2"/>
</dbReference>
<keyword evidence="5 7" id="KW-0460">Magnesium</keyword>
<comment type="pathway">
    <text evidence="7 8">Purine metabolism; AMP biosynthesis via de novo pathway; AMP from IMP: step 1/2.</text>
</comment>
<evidence type="ECO:0000313" key="10">
    <source>
        <dbReference type="Proteomes" id="UP000178985"/>
    </source>
</evidence>
<keyword evidence="6 7" id="KW-0342">GTP-binding</keyword>
<feature type="binding site" evidence="7">
    <location>
        <position position="51"/>
    </location>
    <ligand>
        <name>Mg(2+)</name>
        <dbReference type="ChEBI" id="CHEBI:18420"/>
    </ligand>
</feature>
<dbReference type="EC" id="6.3.4.4" evidence="7 8"/>
<dbReference type="Gene3D" id="3.90.170.10">
    <property type="entry name" value="Adenylosuccinate Synthetase, subunit A, domain 3"/>
    <property type="match status" value="1"/>
</dbReference>
<feature type="binding site" description="in other chain" evidence="7">
    <location>
        <begin position="22"/>
        <end position="25"/>
    </location>
    <ligand>
        <name>IMP</name>
        <dbReference type="ChEBI" id="CHEBI:58053"/>
        <note>ligand shared between dimeric partners</note>
    </ligand>
</feature>
<evidence type="ECO:0000256" key="2">
    <source>
        <dbReference type="ARBA" id="ARBA00022723"/>
    </source>
</evidence>
<evidence type="ECO:0000313" key="9">
    <source>
        <dbReference type="EMBL" id="OGI64430.1"/>
    </source>
</evidence>
<feature type="binding site" description="in other chain" evidence="7">
    <location>
        <begin position="49"/>
        <end position="52"/>
    </location>
    <ligand>
        <name>IMP</name>
        <dbReference type="ChEBI" id="CHEBI:58053"/>
        <note>ligand shared between dimeric partners</note>
    </ligand>
</feature>
<comment type="cofactor">
    <cofactor evidence="7">
        <name>Mg(2+)</name>
        <dbReference type="ChEBI" id="CHEBI:18420"/>
    </cofactor>
    <text evidence="7">Binds 1 Mg(2+) ion per subunit.</text>
</comment>
<dbReference type="InterPro" id="IPR018220">
    <property type="entry name" value="Adenylosuccin_syn_GTP-bd"/>
</dbReference>
<proteinExistence type="inferred from homology"/>
<evidence type="ECO:0000256" key="1">
    <source>
        <dbReference type="ARBA" id="ARBA00022598"/>
    </source>
</evidence>
<feature type="active site" description="Proton donor" evidence="7">
    <location>
        <position position="52"/>
    </location>
</feature>
<evidence type="ECO:0000256" key="8">
    <source>
        <dbReference type="RuleBase" id="RU000520"/>
    </source>
</evidence>
<feature type="binding site" evidence="7">
    <location>
        <begin position="350"/>
        <end position="352"/>
    </location>
    <ligand>
        <name>GTP</name>
        <dbReference type="ChEBI" id="CHEBI:37565"/>
    </ligand>
</feature>
<feature type="binding site" evidence="7">
    <location>
        <begin position="318"/>
        <end position="324"/>
    </location>
    <ligand>
        <name>substrate</name>
    </ligand>
</feature>
<evidence type="ECO:0000256" key="6">
    <source>
        <dbReference type="ARBA" id="ARBA00023134"/>
    </source>
</evidence>
<dbReference type="InterPro" id="IPR042111">
    <property type="entry name" value="Adenylosuccinate_synth_dom3"/>
</dbReference>
<dbReference type="SUPFAM" id="SSF52540">
    <property type="entry name" value="P-loop containing nucleoside triphosphate hydrolases"/>
    <property type="match status" value="1"/>
</dbReference>
<feature type="binding site" description="in other chain" evidence="7">
    <location>
        <position position="242"/>
    </location>
    <ligand>
        <name>IMP</name>
        <dbReference type="ChEBI" id="CHEBI:58053"/>
        <note>ligand shared between dimeric partners</note>
    </ligand>
</feature>
<dbReference type="PANTHER" id="PTHR11846:SF0">
    <property type="entry name" value="ADENYLOSUCCINATE SYNTHETASE"/>
    <property type="match status" value="1"/>
</dbReference>
<comment type="function">
    <text evidence="7">Plays an important role in the de novo pathway of purine nucleotide biosynthesis. Catalyzes the first committed step in the biosynthesis of AMP from IMP.</text>
</comment>
<dbReference type="GO" id="GO:0000287">
    <property type="term" value="F:magnesium ion binding"/>
    <property type="evidence" value="ECO:0007669"/>
    <property type="project" value="UniProtKB-UniRule"/>
</dbReference>
<keyword evidence="1 7" id="KW-0436">Ligase</keyword>
<dbReference type="UniPathway" id="UPA00075">
    <property type="reaction ID" value="UER00335"/>
</dbReference>
<keyword evidence="4 7" id="KW-0658">Purine biosynthesis</keyword>
<dbReference type="Gene3D" id="1.10.300.10">
    <property type="entry name" value="Adenylosuccinate Synthetase, subunit A, domain 2"/>
    <property type="match status" value="1"/>
</dbReference>
<dbReference type="AlphaFoldDB" id="A0A1F6V416"/>
<comment type="catalytic activity">
    <reaction evidence="7 8">
        <text>IMP + L-aspartate + GTP = N(6)-(1,2-dicarboxyethyl)-AMP + GDP + phosphate + 2 H(+)</text>
        <dbReference type="Rhea" id="RHEA:15753"/>
        <dbReference type="ChEBI" id="CHEBI:15378"/>
        <dbReference type="ChEBI" id="CHEBI:29991"/>
        <dbReference type="ChEBI" id="CHEBI:37565"/>
        <dbReference type="ChEBI" id="CHEBI:43474"/>
        <dbReference type="ChEBI" id="CHEBI:57567"/>
        <dbReference type="ChEBI" id="CHEBI:58053"/>
        <dbReference type="ChEBI" id="CHEBI:58189"/>
        <dbReference type="EC" id="6.3.4.4"/>
    </reaction>
</comment>
<feature type="binding site" evidence="7">
    <location>
        <begin position="432"/>
        <end position="434"/>
    </location>
    <ligand>
        <name>GTP</name>
        <dbReference type="ChEBI" id="CHEBI:37565"/>
    </ligand>
</feature>
<feature type="binding site" evidence="7">
    <location>
        <position position="156"/>
    </location>
    <ligand>
        <name>IMP</name>
        <dbReference type="ChEBI" id="CHEBI:58053"/>
        <note>ligand shared between dimeric partners</note>
    </ligand>
</feature>
<accession>A0A1F6V416</accession>
<dbReference type="InterPro" id="IPR001114">
    <property type="entry name" value="Adenylosuccinate_synthetase"/>
</dbReference>
<dbReference type="GO" id="GO:0004019">
    <property type="term" value="F:adenylosuccinate synthase activity"/>
    <property type="evidence" value="ECO:0007669"/>
    <property type="project" value="UniProtKB-UniRule"/>
</dbReference>
<dbReference type="GO" id="GO:0044208">
    <property type="term" value="P:'de novo' AMP biosynthetic process"/>
    <property type="evidence" value="ECO:0007669"/>
    <property type="project" value="UniProtKB-UniRule"/>
</dbReference>
<dbReference type="HAMAP" id="MF_00011">
    <property type="entry name" value="Adenylosucc_synth"/>
    <property type="match status" value="1"/>
</dbReference>
<comment type="subcellular location">
    <subcellularLocation>
        <location evidence="7">Cytoplasm</location>
    </subcellularLocation>
</comment>
<dbReference type="GO" id="GO:0005525">
    <property type="term" value="F:GTP binding"/>
    <property type="evidence" value="ECO:0007669"/>
    <property type="project" value="UniProtKB-UniRule"/>
</dbReference>
<dbReference type="Proteomes" id="UP000178985">
    <property type="component" value="Unassembled WGS sequence"/>
</dbReference>
<dbReference type="EMBL" id="MFTO01000001">
    <property type="protein sequence ID" value="OGI64430.1"/>
    <property type="molecule type" value="Genomic_DNA"/>
</dbReference>
<evidence type="ECO:0000256" key="5">
    <source>
        <dbReference type="ARBA" id="ARBA00022842"/>
    </source>
</evidence>
<dbReference type="GO" id="GO:0046040">
    <property type="term" value="P:IMP metabolic process"/>
    <property type="evidence" value="ECO:0007669"/>
    <property type="project" value="TreeGrafter"/>
</dbReference>
<dbReference type="GO" id="GO:0005737">
    <property type="term" value="C:cytoplasm"/>
    <property type="evidence" value="ECO:0007669"/>
    <property type="project" value="UniProtKB-SubCell"/>
</dbReference>
<organism evidence="9 10">
    <name type="scientific">Candidatus Nomurabacteria bacterium RIFCSPHIGHO2_01_FULL_40_20</name>
    <dbReference type="NCBI Taxonomy" id="1801738"/>
    <lineage>
        <taxon>Bacteria</taxon>
        <taxon>Candidatus Nomuraibacteriota</taxon>
    </lineage>
</organism>
<reference evidence="9 10" key="1">
    <citation type="journal article" date="2016" name="Nat. Commun.">
        <title>Thousands of microbial genomes shed light on interconnected biogeochemical processes in an aquifer system.</title>
        <authorList>
            <person name="Anantharaman K."/>
            <person name="Brown C.T."/>
            <person name="Hug L.A."/>
            <person name="Sharon I."/>
            <person name="Castelle C.J."/>
            <person name="Probst A.J."/>
            <person name="Thomas B.C."/>
            <person name="Singh A."/>
            <person name="Wilkins M.J."/>
            <person name="Karaoz U."/>
            <person name="Brodie E.L."/>
            <person name="Williams K.H."/>
            <person name="Hubbard S.S."/>
            <person name="Banfield J.F."/>
        </authorList>
    </citation>
    <scope>NUCLEOTIDE SEQUENCE [LARGE SCALE GENOMIC DNA]</scope>
</reference>
<keyword evidence="7" id="KW-0963">Cytoplasm</keyword>
<gene>
    <name evidence="7" type="primary">purA</name>
    <name evidence="9" type="ORF">A2733_01325</name>
</gene>
<feature type="active site" description="Proton acceptor" evidence="7">
    <location>
        <position position="22"/>
    </location>
</feature>
<comment type="similarity">
    <text evidence="7 8">Belongs to the adenylosuccinate synthetase family.</text>
</comment>
<dbReference type="Gene3D" id="3.40.440.10">
    <property type="entry name" value="Adenylosuccinate Synthetase, subunit A, domain 1"/>
    <property type="match status" value="1"/>
</dbReference>
<dbReference type="PROSITE" id="PS01266">
    <property type="entry name" value="ADENYLOSUCCIN_SYN_1"/>
    <property type="match status" value="1"/>
</dbReference>
<feature type="binding site" description="in other chain" evidence="7">
    <location>
        <position position="142"/>
    </location>
    <ligand>
        <name>IMP</name>
        <dbReference type="ChEBI" id="CHEBI:58053"/>
        <note>ligand shared between dimeric partners</note>
    </ligand>
</feature>
<sequence length="443" mass="49122">MDKEKKNGRGFIDILVGLQWGDEGKGKNIDDLLLSKTYQGVARFQGGANAGHTLNSAGVSFIGHIIPSGCLHEGIELYIGSEVVVDVVSLVKEIKELKEKGFDILPRLYISNRAKLVSYMHPFLDLADEAYRQGFGGKIGTTARGIGPAYSDSRARRGLLVGDVLYEDFSDKSENLALFHKNLLKLYAQEYGFEIPMEKIKESRENWLNAIEELRKMNICELSKLINERLQEGKNILAEGAQGIMLDIDFGDYPNVTSSNTLPANMCLGLGVPHGYIRNIYGVMKAYTTKVGGGHFPARISDEKTEKLFQDAGNEFGATTGRPRMCGWLDLFALEYAIRISGVNKIFINKADICPTEKVKVVTAYKKDGKITEEFPLRLNDITEVTTQDLPGWGQANFGVNKKENASPELLTYLNYVKQKLAPFGAEIISVGTGPSREHSFEF</sequence>
<feature type="binding site" evidence="7">
    <location>
        <begin position="51"/>
        <end position="53"/>
    </location>
    <ligand>
        <name>GTP</name>
        <dbReference type="ChEBI" id="CHEBI:37565"/>
    </ligand>
</feature>
<dbReference type="InterPro" id="IPR027417">
    <property type="entry name" value="P-loop_NTPase"/>
</dbReference>
<feature type="binding site" evidence="7">
    <location>
        <begin position="21"/>
        <end position="27"/>
    </location>
    <ligand>
        <name>GTP</name>
        <dbReference type="ChEBI" id="CHEBI:37565"/>
    </ligand>
</feature>
<name>A0A1F6V416_9BACT</name>
<dbReference type="SMART" id="SM00788">
    <property type="entry name" value="Adenylsucc_synt"/>
    <property type="match status" value="1"/>
</dbReference>
<dbReference type="PANTHER" id="PTHR11846">
    <property type="entry name" value="ADENYLOSUCCINATE SYNTHETASE"/>
    <property type="match status" value="1"/>
</dbReference>
<protein>
    <recommendedName>
        <fullName evidence="7 8">Adenylosuccinate synthetase</fullName>
        <shortName evidence="7">AMPSase</shortName>
        <shortName evidence="7">AdSS</shortName>
        <ecNumber evidence="7 8">6.3.4.4</ecNumber>
    </recommendedName>
    <alternativeName>
        <fullName evidence="7">IMP--aspartate ligase</fullName>
    </alternativeName>
</protein>
<feature type="binding site" description="in other chain" evidence="7">
    <location>
        <position position="257"/>
    </location>
    <ligand>
        <name>IMP</name>
        <dbReference type="ChEBI" id="CHEBI:58053"/>
        <note>ligand shared between dimeric partners</note>
    </ligand>
</feature>
<keyword evidence="3 7" id="KW-0547">Nucleotide-binding</keyword>
<comment type="caution">
    <text evidence="9">The sequence shown here is derived from an EMBL/GenBank/DDBJ whole genome shotgun (WGS) entry which is preliminary data.</text>
</comment>
<dbReference type="NCBIfam" id="NF002223">
    <property type="entry name" value="PRK01117.1"/>
    <property type="match status" value="1"/>
</dbReference>